<keyword evidence="3" id="KW-1185">Reference proteome</keyword>
<gene>
    <name evidence="2" type="ORF">TW77_08820</name>
</gene>
<keyword evidence="1" id="KW-0472">Membrane</keyword>
<dbReference type="PATRIC" id="fig|43658.5.peg.1862"/>
<evidence type="ECO:0000313" key="3">
    <source>
        <dbReference type="Proteomes" id="UP000033452"/>
    </source>
</evidence>
<evidence type="ECO:0000256" key="1">
    <source>
        <dbReference type="SAM" id="Phobius"/>
    </source>
</evidence>
<reference evidence="2 3" key="1">
    <citation type="journal article" date="2015" name="BMC Genomics">
        <title>Genome mining reveals unlocked bioactive potential of marine Gram-negative bacteria.</title>
        <authorList>
            <person name="Machado H."/>
            <person name="Sonnenschein E.C."/>
            <person name="Melchiorsen J."/>
            <person name="Gram L."/>
        </authorList>
    </citation>
    <scope>NUCLEOTIDE SEQUENCE [LARGE SCALE GENOMIC DNA]</scope>
    <source>
        <strain evidence="2 3">S2471</strain>
    </source>
</reference>
<comment type="caution">
    <text evidence="2">The sequence shown here is derived from an EMBL/GenBank/DDBJ whole genome shotgun (WGS) entry which is preliminary data.</text>
</comment>
<keyword evidence="1" id="KW-1133">Transmembrane helix</keyword>
<evidence type="ECO:0000313" key="2">
    <source>
        <dbReference type="EMBL" id="KJZ09883.1"/>
    </source>
</evidence>
<accession>A0A0F4QQB1</accession>
<organism evidence="2 3">
    <name type="scientific">Pseudoalteromonas rubra</name>
    <dbReference type="NCBI Taxonomy" id="43658"/>
    <lineage>
        <taxon>Bacteria</taxon>
        <taxon>Pseudomonadati</taxon>
        <taxon>Pseudomonadota</taxon>
        <taxon>Gammaproteobacteria</taxon>
        <taxon>Alteromonadales</taxon>
        <taxon>Pseudoalteromonadaceae</taxon>
        <taxon>Pseudoalteromonas</taxon>
    </lineage>
</organism>
<sequence>MTYLIRWISGIALLTLALLTLLKGHWVNAALFATVGILAFPRYPQTRMDSNAGYGRKLYEKHLVAQSNERSTSSPYLLIGISLVVVIALYQLLSSPAA</sequence>
<protein>
    <submittedName>
        <fullName evidence="2">Uncharacterized protein</fullName>
    </submittedName>
</protein>
<dbReference type="OrthoDB" id="6301377at2"/>
<keyword evidence="1" id="KW-0812">Transmembrane</keyword>
<proteinExistence type="predicted"/>
<name>A0A0F4QQB1_9GAMM</name>
<dbReference type="EMBL" id="JXYA01000017">
    <property type="protein sequence ID" value="KJZ09883.1"/>
    <property type="molecule type" value="Genomic_DNA"/>
</dbReference>
<dbReference type="Proteomes" id="UP000033452">
    <property type="component" value="Unassembled WGS sequence"/>
</dbReference>
<dbReference type="AlphaFoldDB" id="A0A0F4QQB1"/>
<dbReference type="RefSeq" id="WP_046004611.1">
    <property type="nucleotide sequence ID" value="NZ_JXYA01000017.1"/>
</dbReference>
<feature type="transmembrane region" description="Helical" evidence="1">
    <location>
        <begin position="76"/>
        <end position="93"/>
    </location>
</feature>